<dbReference type="SUPFAM" id="SSF52172">
    <property type="entry name" value="CheY-like"/>
    <property type="match status" value="1"/>
</dbReference>
<name>A0A512BXD3_9HYPH</name>
<protein>
    <submittedName>
        <fullName evidence="3">Response regulator</fullName>
    </submittedName>
</protein>
<feature type="domain" description="Response regulatory" evidence="2">
    <location>
        <begin position="7"/>
        <end position="132"/>
    </location>
</feature>
<feature type="modified residue" description="4-aspartylphosphate" evidence="1">
    <location>
        <position position="65"/>
    </location>
</feature>
<dbReference type="PANTHER" id="PTHR44520:SF1">
    <property type="entry name" value="TWO-COMPONENT SYSTEM REGULATORY PROTEIN"/>
    <property type="match status" value="1"/>
</dbReference>
<evidence type="ECO:0000256" key="1">
    <source>
        <dbReference type="PROSITE-ProRule" id="PRU00169"/>
    </source>
</evidence>
<dbReference type="EMBL" id="BJYU01000069">
    <property type="protein sequence ID" value="GEO16603.1"/>
    <property type="molecule type" value="Genomic_DNA"/>
</dbReference>
<dbReference type="SMART" id="SM00448">
    <property type="entry name" value="REC"/>
    <property type="match status" value="1"/>
</dbReference>
<evidence type="ECO:0000313" key="4">
    <source>
        <dbReference type="Proteomes" id="UP000321085"/>
    </source>
</evidence>
<comment type="caution">
    <text evidence="3">The sequence shown here is derived from an EMBL/GenBank/DDBJ whole genome shotgun (WGS) entry which is preliminary data.</text>
</comment>
<keyword evidence="4" id="KW-1185">Reference proteome</keyword>
<dbReference type="Pfam" id="PF00072">
    <property type="entry name" value="Response_reg"/>
    <property type="match status" value="1"/>
</dbReference>
<keyword evidence="1" id="KW-0597">Phosphoprotein</keyword>
<evidence type="ECO:0000259" key="2">
    <source>
        <dbReference type="PROSITE" id="PS50110"/>
    </source>
</evidence>
<evidence type="ECO:0000313" key="3">
    <source>
        <dbReference type="EMBL" id="GEO16603.1"/>
    </source>
</evidence>
<accession>A0A512BXD3</accession>
<dbReference type="PANTHER" id="PTHR44520">
    <property type="entry name" value="RESPONSE REGULATOR RCP1-RELATED"/>
    <property type="match status" value="1"/>
</dbReference>
<sequence>MNPSDDVILIVEDNPDDRDLLARAFRKAKVETPLRFAVDGDDAVAFLGEVVSAPNHQRPAVVLLDLKLPRRSGFEVLEWIKAHSVLRRTPVIILTSSRESIDLQRAYDLGANSYLVKPARPEELLRMVEQIDSYWLGLNEPVRVIQ</sequence>
<gene>
    <name evidence="3" type="ORF">MAE02_42990</name>
</gene>
<dbReference type="InterPro" id="IPR011006">
    <property type="entry name" value="CheY-like_superfamily"/>
</dbReference>
<dbReference type="Proteomes" id="UP000321085">
    <property type="component" value="Unassembled WGS sequence"/>
</dbReference>
<dbReference type="RefSeq" id="WP_114188472.1">
    <property type="nucleotide sequence ID" value="NZ_BJYU01000069.1"/>
</dbReference>
<dbReference type="CDD" id="cd17557">
    <property type="entry name" value="REC_Rcp-like"/>
    <property type="match status" value="1"/>
</dbReference>
<reference evidence="3 4" key="1">
    <citation type="submission" date="2019-07" db="EMBL/GenBank/DDBJ databases">
        <title>Whole genome shotgun sequence of Microvirga aerophila NBRC 106136.</title>
        <authorList>
            <person name="Hosoyama A."/>
            <person name="Uohara A."/>
            <person name="Ohji S."/>
            <person name="Ichikawa N."/>
        </authorList>
    </citation>
    <scope>NUCLEOTIDE SEQUENCE [LARGE SCALE GENOMIC DNA]</scope>
    <source>
        <strain evidence="3 4">NBRC 106136</strain>
    </source>
</reference>
<dbReference type="GO" id="GO:0000160">
    <property type="term" value="P:phosphorelay signal transduction system"/>
    <property type="evidence" value="ECO:0007669"/>
    <property type="project" value="InterPro"/>
</dbReference>
<dbReference type="Gene3D" id="3.40.50.2300">
    <property type="match status" value="1"/>
</dbReference>
<dbReference type="AlphaFoldDB" id="A0A512BXD3"/>
<dbReference type="InterPro" id="IPR001789">
    <property type="entry name" value="Sig_transdc_resp-reg_receiver"/>
</dbReference>
<organism evidence="3 4">
    <name type="scientific">Microvirga aerophila</name>
    <dbReference type="NCBI Taxonomy" id="670291"/>
    <lineage>
        <taxon>Bacteria</taxon>
        <taxon>Pseudomonadati</taxon>
        <taxon>Pseudomonadota</taxon>
        <taxon>Alphaproteobacteria</taxon>
        <taxon>Hyphomicrobiales</taxon>
        <taxon>Methylobacteriaceae</taxon>
        <taxon>Microvirga</taxon>
    </lineage>
</organism>
<dbReference type="OrthoDB" id="9793549at2"/>
<dbReference type="InterPro" id="IPR052893">
    <property type="entry name" value="TCS_response_regulator"/>
</dbReference>
<dbReference type="PROSITE" id="PS50110">
    <property type="entry name" value="RESPONSE_REGULATORY"/>
    <property type="match status" value="1"/>
</dbReference>
<proteinExistence type="predicted"/>